<evidence type="ECO:0000313" key="1">
    <source>
        <dbReference type="EMBL" id="KAJ1347931.1"/>
    </source>
</evidence>
<organism evidence="1 2">
    <name type="scientific">Parelaphostrongylus tenuis</name>
    <name type="common">Meningeal worm</name>
    <dbReference type="NCBI Taxonomy" id="148309"/>
    <lineage>
        <taxon>Eukaryota</taxon>
        <taxon>Metazoa</taxon>
        <taxon>Ecdysozoa</taxon>
        <taxon>Nematoda</taxon>
        <taxon>Chromadorea</taxon>
        <taxon>Rhabditida</taxon>
        <taxon>Rhabditina</taxon>
        <taxon>Rhabditomorpha</taxon>
        <taxon>Strongyloidea</taxon>
        <taxon>Metastrongylidae</taxon>
        <taxon>Parelaphostrongylus</taxon>
    </lineage>
</organism>
<evidence type="ECO:0000313" key="2">
    <source>
        <dbReference type="Proteomes" id="UP001196413"/>
    </source>
</evidence>
<accession>A0AAD5MF61</accession>
<proteinExistence type="predicted"/>
<protein>
    <submittedName>
        <fullName evidence="1">Uncharacterized protein</fullName>
    </submittedName>
</protein>
<reference evidence="1" key="1">
    <citation type="submission" date="2021-06" db="EMBL/GenBank/DDBJ databases">
        <title>Parelaphostrongylus tenuis whole genome reference sequence.</title>
        <authorList>
            <person name="Garwood T.J."/>
            <person name="Larsen P.A."/>
            <person name="Fountain-Jones N.M."/>
            <person name="Garbe J.R."/>
            <person name="Macchietto M.G."/>
            <person name="Kania S.A."/>
            <person name="Gerhold R.W."/>
            <person name="Richards J.E."/>
            <person name="Wolf T.M."/>
        </authorList>
    </citation>
    <scope>NUCLEOTIDE SEQUENCE</scope>
    <source>
        <strain evidence="1">MNPRO001-30</strain>
        <tissue evidence="1">Meninges</tissue>
    </source>
</reference>
<comment type="caution">
    <text evidence="1">The sequence shown here is derived from an EMBL/GenBank/DDBJ whole genome shotgun (WGS) entry which is preliminary data.</text>
</comment>
<dbReference type="Proteomes" id="UP001196413">
    <property type="component" value="Unassembled WGS sequence"/>
</dbReference>
<keyword evidence="2" id="KW-1185">Reference proteome</keyword>
<sequence length="76" mass="8912">MRRRLWDNSIVVSMTYVQEIALVKAKRFPLHLLLEHINLFNAVVQKYGITKLEESAARSEMDDYGFEIVERDVNSN</sequence>
<name>A0AAD5MF61_PARTN</name>
<dbReference type="AlphaFoldDB" id="A0AAD5MF61"/>
<dbReference type="EMBL" id="JAHQIW010000410">
    <property type="protein sequence ID" value="KAJ1347931.1"/>
    <property type="molecule type" value="Genomic_DNA"/>
</dbReference>
<gene>
    <name evidence="1" type="ORF">KIN20_003113</name>
</gene>